<accession>A0A9X9LJP1</accession>
<sequence>QPRRSGPARVGAAPGRKAARRPGAAAERGVRASPRPVPRPRRRRGRRPPAPRAPAACAGRRSAGWRRGPGWPPVAARAAAEDAHGTNGSSGCDGHVPALELFAAFGFQIRDSGWSINTSVHVCELIKHFSSP</sequence>
<dbReference type="AlphaFoldDB" id="A0A9X9LJP1"/>
<organism evidence="2 3">
    <name type="scientific">Gulo gulo</name>
    <name type="common">Wolverine</name>
    <name type="synonym">Gluton</name>
    <dbReference type="NCBI Taxonomy" id="48420"/>
    <lineage>
        <taxon>Eukaryota</taxon>
        <taxon>Metazoa</taxon>
        <taxon>Chordata</taxon>
        <taxon>Craniata</taxon>
        <taxon>Vertebrata</taxon>
        <taxon>Euteleostomi</taxon>
        <taxon>Mammalia</taxon>
        <taxon>Eutheria</taxon>
        <taxon>Laurasiatheria</taxon>
        <taxon>Carnivora</taxon>
        <taxon>Caniformia</taxon>
        <taxon>Musteloidea</taxon>
        <taxon>Mustelidae</taxon>
        <taxon>Guloninae</taxon>
        <taxon>Gulo</taxon>
    </lineage>
</organism>
<protein>
    <submittedName>
        <fullName evidence="2">Uncharacterized protein</fullName>
    </submittedName>
</protein>
<feature type="compositionally biased region" description="Low complexity" evidence="1">
    <location>
        <begin position="53"/>
        <end position="78"/>
    </location>
</feature>
<comment type="caution">
    <text evidence="2">The sequence shown here is derived from an EMBL/GenBank/DDBJ whole genome shotgun (WGS) entry which is preliminary data.</text>
</comment>
<name>A0A9X9LJP1_GULGU</name>
<keyword evidence="3" id="KW-1185">Reference proteome</keyword>
<reference evidence="2 3" key="1">
    <citation type="submission" date="2018-10" db="EMBL/GenBank/DDBJ databases">
        <authorList>
            <person name="Ekblom R."/>
            <person name="Jareborg N."/>
        </authorList>
    </citation>
    <scope>NUCLEOTIDE SEQUENCE [LARGE SCALE GENOMIC DNA]</scope>
    <source>
        <tissue evidence="2">Muscle</tissue>
    </source>
</reference>
<feature type="non-terminal residue" evidence="2">
    <location>
        <position position="1"/>
    </location>
</feature>
<feature type="compositionally biased region" description="Low complexity" evidence="1">
    <location>
        <begin position="1"/>
        <end position="34"/>
    </location>
</feature>
<feature type="compositionally biased region" description="Basic residues" evidence="1">
    <location>
        <begin position="38"/>
        <end position="49"/>
    </location>
</feature>
<evidence type="ECO:0000256" key="1">
    <source>
        <dbReference type="SAM" id="MobiDB-lite"/>
    </source>
</evidence>
<evidence type="ECO:0000313" key="2">
    <source>
        <dbReference type="EMBL" id="VCW69697.1"/>
    </source>
</evidence>
<feature type="region of interest" description="Disordered" evidence="1">
    <location>
        <begin position="1"/>
        <end position="90"/>
    </location>
</feature>
<evidence type="ECO:0000313" key="3">
    <source>
        <dbReference type="Proteomes" id="UP000269945"/>
    </source>
</evidence>
<dbReference type="Proteomes" id="UP000269945">
    <property type="component" value="Unassembled WGS sequence"/>
</dbReference>
<proteinExistence type="predicted"/>
<dbReference type="EMBL" id="CYRY02005247">
    <property type="protein sequence ID" value="VCW69697.1"/>
    <property type="molecule type" value="Genomic_DNA"/>
</dbReference>
<gene>
    <name evidence="2" type="ORF">BN2614_LOCUS1</name>
</gene>